<feature type="transmembrane region" description="Helical" evidence="8">
    <location>
        <begin position="74"/>
        <end position="90"/>
    </location>
</feature>
<name>A0A1V4SZJ4_9CLOT</name>
<comment type="similarity">
    <text evidence="2">Belongs to the nicotinamide ribonucleoside (NR) uptake permease (TC 4.B.1) family.</text>
</comment>
<comment type="subcellular location">
    <subcellularLocation>
        <location evidence="1">Cell membrane</location>
        <topology evidence="1">Multi-pass membrane protein</topology>
    </subcellularLocation>
</comment>
<feature type="transmembrane region" description="Helical" evidence="8">
    <location>
        <begin position="182"/>
        <end position="198"/>
    </location>
</feature>
<dbReference type="GO" id="GO:0005886">
    <property type="term" value="C:plasma membrane"/>
    <property type="evidence" value="ECO:0007669"/>
    <property type="project" value="UniProtKB-SubCell"/>
</dbReference>
<dbReference type="RefSeq" id="WP_080021773.1">
    <property type="nucleotide sequence ID" value="NZ_LTAY01000020.1"/>
</dbReference>
<keyword evidence="3" id="KW-0813">Transport</keyword>
<dbReference type="Pfam" id="PF04973">
    <property type="entry name" value="NMN_transporter"/>
    <property type="match status" value="1"/>
</dbReference>
<keyword evidence="6 8" id="KW-1133">Transmembrane helix</keyword>
<dbReference type="EMBL" id="LTAY01000020">
    <property type="protein sequence ID" value="OPX49926.1"/>
    <property type="molecule type" value="Genomic_DNA"/>
</dbReference>
<evidence type="ECO:0000256" key="2">
    <source>
        <dbReference type="ARBA" id="ARBA00006669"/>
    </source>
</evidence>
<dbReference type="AlphaFoldDB" id="A0A1V4SZJ4"/>
<proteinExistence type="inferred from homology"/>
<evidence type="ECO:0000313" key="10">
    <source>
        <dbReference type="Proteomes" id="UP000191448"/>
    </source>
</evidence>
<dbReference type="Proteomes" id="UP000191448">
    <property type="component" value="Unassembled WGS sequence"/>
</dbReference>
<feature type="transmembrane region" description="Helical" evidence="8">
    <location>
        <begin position="47"/>
        <end position="67"/>
    </location>
</feature>
<dbReference type="OrthoDB" id="9791248at2"/>
<evidence type="ECO:0000313" key="9">
    <source>
        <dbReference type="EMBL" id="OPX49926.1"/>
    </source>
</evidence>
<evidence type="ECO:0000256" key="5">
    <source>
        <dbReference type="ARBA" id="ARBA00022692"/>
    </source>
</evidence>
<dbReference type="PANTHER" id="PTHR36122">
    <property type="entry name" value="NICOTINAMIDE RIBOSIDE TRANSPORTER PNUC"/>
    <property type="match status" value="1"/>
</dbReference>
<protein>
    <submittedName>
        <fullName evidence="9">Nicotinamide riboside transporter PnuC</fullName>
    </submittedName>
</protein>
<evidence type="ECO:0000256" key="6">
    <source>
        <dbReference type="ARBA" id="ARBA00022989"/>
    </source>
</evidence>
<keyword evidence="4" id="KW-1003">Cell membrane</keyword>
<evidence type="ECO:0000256" key="7">
    <source>
        <dbReference type="ARBA" id="ARBA00023136"/>
    </source>
</evidence>
<reference evidence="9 10" key="1">
    <citation type="submission" date="2016-02" db="EMBL/GenBank/DDBJ databases">
        <title>Genome sequence of Clostridium thermobutyricum DSM 4928.</title>
        <authorList>
            <person name="Poehlein A."/>
            <person name="Daniel R."/>
        </authorList>
    </citation>
    <scope>NUCLEOTIDE SEQUENCE [LARGE SCALE GENOMIC DNA]</scope>
    <source>
        <strain evidence="9 10">DSM 4928</strain>
    </source>
</reference>
<keyword evidence="7 8" id="KW-0472">Membrane</keyword>
<comment type="caution">
    <text evidence="9">The sequence shown here is derived from an EMBL/GenBank/DDBJ whole genome shotgun (WGS) entry which is preliminary data.</text>
</comment>
<feature type="transmembrane region" description="Helical" evidence="8">
    <location>
        <begin position="21"/>
        <end position="41"/>
    </location>
</feature>
<feature type="transmembrane region" description="Helical" evidence="8">
    <location>
        <begin position="205"/>
        <end position="223"/>
    </location>
</feature>
<dbReference type="InterPro" id="IPR006419">
    <property type="entry name" value="NMN_transpt_PnuC"/>
</dbReference>
<feature type="transmembrane region" description="Helical" evidence="8">
    <location>
        <begin position="96"/>
        <end position="116"/>
    </location>
</feature>
<evidence type="ECO:0000256" key="3">
    <source>
        <dbReference type="ARBA" id="ARBA00022448"/>
    </source>
</evidence>
<gene>
    <name evidence="9" type="primary">pnuC_1</name>
    <name evidence="9" type="ORF">CLTHE_04060</name>
</gene>
<evidence type="ECO:0000256" key="1">
    <source>
        <dbReference type="ARBA" id="ARBA00004651"/>
    </source>
</evidence>
<accession>A0A1V4SZJ4</accession>
<organism evidence="9 10">
    <name type="scientific">Clostridium thermobutyricum DSM 4928</name>
    <dbReference type="NCBI Taxonomy" id="1121339"/>
    <lineage>
        <taxon>Bacteria</taxon>
        <taxon>Bacillati</taxon>
        <taxon>Bacillota</taxon>
        <taxon>Clostridia</taxon>
        <taxon>Eubacteriales</taxon>
        <taxon>Clostridiaceae</taxon>
        <taxon>Clostridium</taxon>
    </lineage>
</organism>
<sequence>MMSQVETKKGFWGSLSNFQKGFFIIFILASIFSFISPVLLGSKMSDLFTPLAIIGLICSVTGVLTSIYQARGEIIVYLFLIINTLTYAWVSYKGALYGQVIQNIILLLPIQIAGLISWKKSMDKSTDNKIEIKKFNFIQWVITIISLLIFWFIYYEFLSHLPQILHAIFGGKMIAPDPSPKLDSLTTVLTVMAMFLTSRRFIEQWWFWIFCNIGAVLFIEGLFKTKVFTGSVLVSDLSGALNWIQYGVGAIYGFYLWKKMYNERKRTHSI</sequence>
<evidence type="ECO:0000256" key="4">
    <source>
        <dbReference type="ARBA" id="ARBA00022475"/>
    </source>
</evidence>
<dbReference type="GO" id="GO:0034257">
    <property type="term" value="F:nicotinamide riboside transmembrane transporter activity"/>
    <property type="evidence" value="ECO:0007669"/>
    <property type="project" value="InterPro"/>
</dbReference>
<keyword evidence="5 8" id="KW-0812">Transmembrane</keyword>
<dbReference type="NCBIfam" id="TIGR01528">
    <property type="entry name" value="NMN_trans_PnuC"/>
    <property type="match status" value="1"/>
</dbReference>
<dbReference type="PANTHER" id="PTHR36122:SF2">
    <property type="entry name" value="NICOTINAMIDE RIBOSIDE TRANSPORTER PNUC"/>
    <property type="match status" value="1"/>
</dbReference>
<feature type="transmembrane region" description="Helical" evidence="8">
    <location>
        <begin position="243"/>
        <end position="261"/>
    </location>
</feature>
<feature type="transmembrane region" description="Helical" evidence="8">
    <location>
        <begin position="137"/>
        <end position="155"/>
    </location>
</feature>
<evidence type="ECO:0000256" key="8">
    <source>
        <dbReference type="SAM" id="Phobius"/>
    </source>
</evidence>